<organism evidence="2 3">
    <name type="scientific">Imperialibacter roseus</name>
    <dbReference type="NCBI Taxonomy" id="1324217"/>
    <lineage>
        <taxon>Bacteria</taxon>
        <taxon>Pseudomonadati</taxon>
        <taxon>Bacteroidota</taxon>
        <taxon>Cytophagia</taxon>
        <taxon>Cytophagales</taxon>
        <taxon>Flammeovirgaceae</taxon>
        <taxon>Imperialibacter</taxon>
    </lineage>
</organism>
<evidence type="ECO:0000259" key="1">
    <source>
        <dbReference type="PROSITE" id="PS51725"/>
    </source>
</evidence>
<dbReference type="Gene3D" id="3.30.70.100">
    <property type="match status" value="1"/>
</dbReference>
<keyword evidence="2" id="KW-0503">Monooxygenase</keyword>
<proteinExistence type="predicted"/>
<dbReference type="InterPro" id="IPR007138">
    <property type="entry name" value="ABM_dom"/>
</dbReference>
<gene>
    <name evidence="2" type="ORF">RT717_01855</name>
</gene>
<keyword evidence="3" id="KW-1185">Reference proteome</keyword>
<dbReference type="Proteomes" id="UP001302349">
    <property type="component" value="Chromosome"/>
</dbReference>
<keyword evidence="2" id="KW-0560">Oxidoreductase</keyword>
<reference evidence="2 3" key="1">
    <citation type="journal article" date="2023" name="Microbiol. Resour. Announc.">
        <title>Complete Genome Sequence of Imperialibacter roseus strain P4T.</title>
        <authorList>
            <person name="Tizabi D.R."/>
            <person name="Bachvaroff T."/>
            <person name="Hill R.T."/>
        </authorList>
    </citation>
    <scope>NUCLEOTIDE SEQUENCE [LARGE SCALE GENOMIC DNA]</scope>
    <source>
        <strain evidence="2 3">P4T</strain>
    </source>
</reference>
<feature type="domain" description="ABM" evidence="1">
    <location>
        <begin position="9"/>
        <end position="98"/>
    </location>
</feature>
<dbReference type="EC" id="1.-.-.-" evidence="2"/>
<dbReference type="InterPro" id="IPR011008">
    <property type="entry name" value="Dimeric_a/b-barrel"/>
</dbReference>
<dbReference type="RefSeq" id="WP_317490043.1">
    <property type="nucleotide sequence ID" value="NZ_CP136051.1"/>
</dbReference>
<protein>
    <submittedName>
        <fullName evidence="2">Quinol monooxygenase</fullName>
        <ecNumber evidence="2">1.-.-.-</ecNumber>
    </submittedName>
</protein>
<evidence type="ECO:0000313" key="3">
    <source>
        <dbReference type="Proteomes" id="UP001302349"/>
    </source>
</evidence>
<accession>A0ABZ0IT94</accession>
<name>A0ABZ0IT94_9BACT</name>
<dbReference type="SUPFAM" id="SSF54909">
    <property type="entry name" value="Dimeric alpha+beta barrel"/>
    <property type="match status" value="1"/>
</dbReference>
<dbReference type="PROSITE" id="PS51725">
    <property type="entry name" value="ABM"/>
    <property type="match status" value="1"/>
</dbReference>
<dbReference type="GO" id="GO:0004497">
    <property type="term" value="F:monooxygenase activity"/>
    <property type="evidence" value="ECO:0007669"/>
    <property type="project" value="UniProtKB-KW"/>
</dbReference>
<sequence length="109" mass="11842">MTAETNTKYDLFGKLKAKPGKGDELIAILMENAQTDSPMPGCLQYLIGKDPDNEELILISEVWETKEDHANSLKLESVRAAIARAMPLLDGMPEKGIVWEVVGGLGLAS</sequence>
<dbReference type="Pfam" id="PF03992">
    <property type="entry name" value="ABM"/>
    <property type="match status" value="1"/>
</dbReference>
<dbReference type="EMBL" id="CP136051">
    <property type="protein sequence ID" value="WOK07364.1"/>
    <property type="molecule type" value="Genomic_DNA"/>
</dbReference>
<evidence type="ECO:0000313" key="2">
    <source>
        <dbReference type="EMBL" id="WOK07364.1"/>
    </source>
</evidence>